<proteinExistence type="predicted"/>
<dbReference type="RefSeq" id="WP_168029398.1">
    <property type="nucleotide sequence ID" value="NZ_JAAVNE010000011.1"/>
</dbReference>
<dbReference type="InterPro" id="IPR043129">
    <property type="entry name" value="ATPase_NBD"/>
</dbReference>
<dbReference type="PANTHER" id="PTHR11365">
    <property type="entry name" value="5-OXOPROLINASE RELATED"/>
    <property type="match status" value="1"/>
</dbReference>
<dbReference type="Pfam" id="PF19278">
    <property type="entry name" value="Hydant_A_C"/>
    <property type="match status" value="1"/>
</dbReference>
<name>A0ABX1E596_9PROT</name>
<accession>A0ABX1E596</accession>
<dbReference type="Pfam" id="PF05378">
    <property type="entry name" value="Hydant_A_N"/>
    <property type="match status" value="1"/>
</dbReference>
<dbReference type="EMBL" id="JAAVNE010000011">
    <property type="protein sequence ID" value="NKC30968.1"/>
    <property type="molecule type" value="Genomic_DNA"/>
</dbReference>
<keyword evidence="5" id="KW-1185">Reference proteome</keyword>
<evidence type="ECO:0000259" key="1">
    <source>
        <dbReference type="Pfam" id="PF01968"/>
    </source>
</evidence>
<feature type="domain" description="Hydantoinase A/oxoprolinase" evidence="1">
    <location>
        <begin position="208"/>
        <end position="494"/>
    </location>
</feature>
<comment type="caution">
    <text evidence="4">The sequence shown here is derived from an EMBL/GenBank/DDBJ whole genome shotgun (WGS) entry which is preliminary data.</text>
</comment>
<feature type="domain" description="Acetophenone carboxylase-like C-terminal" evidence="3">
    <location>
        <begin position="593"/>
        <end position="674"/>
    </location>
</feature>
<protein>
    <submittedName>
        <fullName evidence="4">Hydantoinase/oxoprolinase family protein</fullName>
    </submittedName>
</protein>
<dbReference type="PANTHER" id="PTHR11365:SF23">
    <property type="entry name" value="HYPOTHETICAL 5-OXOPROLINASE (EUROFUNG)-RELATED"/>
    <property type="match status" value="1"/>
</dbReference>
<feature type="domain" description="Hydantoinase/oxoprolinase N-terminal" evidence="2">
    <location>
        <begin position="6"/>
        <end position="184"/>
    </location>
</feature>
<evidence type="ECO:0000313" key="4">
    <source>
        <dbReference type="EMBL" id="NKC30968.1"/>
    </source>
</evidence>
<organism evidence="4 5">
    <name type="scientific">Falsiroseomonas selenitidurans</name>
    <dbReference type="NCBI Taxonomy" id="2716335"/>
    <lineage>
        <taxon>Bacteria</taxon>
        <taxon>Pseudomonadati</taxon>
        <taxon>Pseudomonadota</taxon>
        <taxon>Alphaproteobacteria</taxon>
        <taxon>Acetobacterales</taxon>
        <taxon>Roseomonadaceae</taxon>
        <taxon>Falsiroseomonas</taxon>
    </lineage>
</organism>
<dbReference type="Proteomes" id="UP000787635">
    <property type="component" value="Unassembled WGS sequence"/>
</dbReference>
<dbReference type="Pfam" id="PF01968">
    <property type="entry name" value="Hydantoinase_A"/>
    <property type="match status" value="1"/>
</dbReference>
<evidence type="ECO:0000259" key="3">
    <source>
        <dbReference type="Pfam" id="PF19278"/>
    </source>
</evidence>
<sequence>MRAPYRIGCDVGGTFTDVVCIGADGETLLAKAATTPDDQSRGVLDGLGVLAGMLGLPLPDLLAATERLVHGTTVATNALLERRTARIGLLTTEGHRDVIEMREGLKPERYDLRLPPPAPLVPRRLRLPLRERLRADGAVAVALDPASLEAAIAALRAEQVQGVAICLLHAWRDPSHEQAAGAAIAAALPGTYVTLSSDVLPQIKEFERFSTTVVNAAVGPIVAGYLGRLETRLAEAGLRAPLFVILSHGGVAPVAEAARLAAGTALSGPAGGVAAGLALARAGLGADLVTFDVGGTSTDVALISGGEAALGRGRMVGGERIALESLDIVTLGAGGGSLAHVGAGGMMRVGPRSAGAVPGPACYGAGGTEPAVTDANLVLGYLDPARFLGGRRVLDLAAAEAAVARLGATLGLGMLACAAGIHALANVAMADGIRVATVRRGVDPRGFCLLAFGGAAGLHASAVARDLGMRRVAVPLLAAGLSAWGMLQTDLRYEVARSLVGAAGLPEEPALRALFAELEASARARMAEWMDGEPAIRRSADLRYGEQVFEVGVPLDGVDWPAPGLPAALAEAFHARHEALFTYALRGEEVVLVTARVAAIGRLPSLPAPAQVAGEPAAPVATRRAFVAGALRDLPVFAFTELAPGQQVPGPAIVESDTTTVLLLPGDVAHLDARGWLEVAVEEG</sequence>
<dbReference type="SUPFAM" id="SSF53067">
    <property type="entry name" value="Actin-like ATPase domain"/>
    <property type="match status" value="1"/>
</dbReference>
<dbReference type="InterPro" id="IPR045079">
    <property type="entry name" value="Oxoprolinase-like"/>
</dbReference>
<dbReference type="InterPro" id="IPR002821">
    <property type="entry name" value="Hydantoinase_A"/>
</dbReference>
<gene>
    <name evidence="4" type="ORF">HEQ75_08840</name>
</gene>
<reference evidence="4 5" key="1">
    <citation type="submission" date="2020-03" db="EMBL/GenBank/DDBJ databases">
        <title>Roseomonas selenitidurans sp. nov. isolated from urban soil.</title>
        <authorList>
            <person name="Liu H."/>
        </authorList>
    </citation>
    <scope>NUCLEOTIDE SEQUENCE [LARGE SCALE GENOMIC DNA]</scope>
    <source>
        <strain evidence="4 5">BU-1</strain>
    </source>
</reference>
<dbReference type="InterPro" id="IPR049517">
    <property type="entry name" value="ACX-like_C"/>
</dbReference>
<evidence type="ECO:0000313" key="5">
    <source>
        <dbReference type="Proteomes" id="UP000787635"/>
    </source>
</evidence>
<evidence type="ECO:0000259" key="2">
    <source>
        <dbReference type="Pfam" id="PF05378"/>
    </source>
</evidence>
<dbReference type="InterPro" id="IPR008040">
    <property type="entry name" value="Hydant_A_N"/>
</dbReference>